<gene>
    <name evidence="1" type="ORF">H9872_06170</name>
</gene>
<sequence length="61" mass="6890">MAHLTAKELSAINELLAGESHLVKKFQLLADSTTNAELKATFTDISNKHQQHFNSVYEYLK</sequence>
<dbReference type="SUPFAM" id="SSF47240">
    <property type="entry name" value="Ferritin-like"/>
    <property type="match status" value="1"/>
</dbReference>
<evidence type="ECO:0008006" key="3">
    <source>
        <dbReference type="Google" id="ProtNLM"/>
    </source>
</evidence>
<dbReference type="Proteomes" id="UP000824229">
    <property type="component" value="Unassembled WGS sequence"/>
</dbReference>
<dbReference type="EMBL" id="JAHLFQ010000136">
    <property type="protein sequence ID" value="MBU3804322.1"/>
    <property type="molecule type" value="Genomic_DNA"/>
</dbReference>
<dbReference type="InterPro" id="IPR009078">
    <property type="entry name" value="Ferritin-like_SF"/>
</dbReference>
<protein>
    <recommendedName>
        <fullName evidence="3">Spore coat protein</fullName>
    </recommendedName>
</protein>
<organism evidence="1 2">
    <name type="scientific">Candidatus Cellulosilyticum pullistercoris</name>
    <dbReference type="NCBI Taxonomy" id="2838521"/>
    <lineage>
        <taxon>Bacteria</taxon>
        <taxon>Bacillati</taxon>
        <taxon>Bacillota</taxon>
        <taxon>Clostridia</taxon>
        <taxon>Lachnospirales</taxon>
        <taxon>Cellulosilyticaceae</taxon>
        <taxon>Cellulosilyticum</taxon>
    </lineage>
</organism>
<reference evidence="1" key="2">
    <citation type="submission" date="2021-04" db="EMBL/GenBank/DDBJ databases">
        <authorList>
            <person name="Gilroy R."/>
        </authorList>
    </citation>
    <scope>NUCLEOTIDE SEQUENCE</scope>
    <source>
        <strain evidence="1">B5-657</strain>
    </source>
</reference>
<proteinExistence type="predicted"/>
<reference evidence="1" key="1">
    <citation type="journal article" date="2021" name="PeerJ">
        <title>Extensive microbial diversity within the chicken gut microbiome revealed by metagenomics and culture.</title>
        <authorList>
            <person name="Gilroy R."/>
            <person name="Ravi A."/>
            <person name="Getino M."/>
            <person name="Pursley I."/>
            <person name="Horton D.L."/>
            <person name="Alikhan N.F."/>
            <person name="Baker D."/>
            <person name="Gharbi K."/>
            <person name="Hall N."/>
            <person name="Watson M."/>
            <person name="Adriaenssens E.M."/>
            <person name="Foster-Nyarko E."/>
            <person name="Jarju S."/>
            <person name="Secka A."/>
            <person name="Antonio M."/>
            <person name="Oren A."/>
            <person name="Chaudhuri R.R."/>
            <person name="La Ragione R."/>
            <person name="Hildebrand F."/>
            <person name="Pallen M.J."/>
        </authorList>
    </citation>
    <scope>NUCLEOTIDE SEQUENCE</scope>
    <source>
        <strain evidence="1">B5-657</strain>
    </source>
</reference>
<dbReference type="Gene3D" id="1.20.1260.10">
    <property type="match status" value="1"/>
</dbReference>
<dbReference type="AlphaFoldDB" id="A0A9E2KCQ7"/>
<evidence type="ECO:0000313" key="2">
    <source>
        <dbReference type="Proteomes" id="UP000824229"/>
    </source>
</evidence>
<evidence type="ECO:0000313" key="1">
    <source>
        <dbReference type="EMBL" id="MBU3804322.1"/>
    </source>
</evidence>
<comment type="caution">
    <text evidence="1">The sequence shown here is derived from an EMBL/GenBank/DDBJ whole genome shotgun (WGS) entry which is preliminary data.</text>
</comment>
<accession>A0A9E2KCQ7</accession>
<name>A0A9E2KCQ7_9FIRM</name>
<dbReference type="InterPro" id="IPR012347">
    <property type="entry name" value="Ferritin-like"/>
</dbReference>